<gene>
    <name evidence="2" type="ORF">VNE69_10138</name>
</gene>
<dbReference type="AlphaFoldDB" id="A0AAX4JFN7"/>
<reference evidence="2" key="1">
    <citation type="journal article" date="2024" name="BMC Genomics">
        <title>Functional annotation of a divergent genome using sequence and structure-based similarity.</title>
        <authorList>
            <person name="Svedberg D."/>
            <person name="Winiger R.R."/>
            <person name="Berg A."/>
            <person name="Sharma H."/>
            <person name="Tellgren-Roth C."/>
            <person name="Debrunner-Vossbrinck B.A."/>
            <person name="Vossbrinck C.R."/>
            <person name="Barandun J."/>
        </authorList>
    </citation>
    <scope>NUCLEOTIDE SEQUENCE</scope>
    <source>
        <strain evidence="2">Illinois isolate</strain>
    </source>
</reference>
<organism evidence="2 3">
    <name type="scientific">Vairimorpha necatrix</name>
    <dbReference type="NCBI Taxonomy" id="6039"/>
    <lineage>
        <taxon>Eukaryota</taxon>
        <taxon>Fungi</taxon>
        <taxon>Fungi incertae sedis</taxon>
        <taxon>Microsporidia</taxon>
        <taxon>Nosematidae</taxon>
        <taxon>Vairimorpha</taxon>
    </lineage>
</organism>
<protein>
    <submittedName>
        <fullName evidence="2">Mechanosensitive channel of small conductance (MscS1C)</fullName>
    </submittedName>
</protein>
<dbReference type="GeneID" id="90542620"/>
<keyword evidence="3" id="KW-1185">Reference proteome</keyword>
<name>A0AAX4JFN7_9MICR</name>
<dbReference type="RefSeq" id="XP_065330933.1">
    <property type="nucleotide sequence ID" value="XM_065474861.1"/>
</dbReference>
<feature type="domain" description="EF-hand" evidence="1">
    <location>
        <begin position="75"/>
        <end position="104"/>
    </location>
</feature>
<accession>A0AAX4JFN7</accession>
<evidence type="ECO:0000313" key="3">
    <source>
        <dbReference type="Proteomes" id="UP001334084"/>
    </source>
</evidence>
<dbReference type="KEGG" id="vnx:VNE69_10138"/>
<proteinExistence type="predicted"/>
<dbReference type="Proteomes" id="UP001334084">
    <property type="component" value="Chromosome 10"/>
</dbReference>
<evidence type="ECO:0000313" key="2">
    <source>
        <dbReference type="EMBL" id="WUR04788.1"/>
    </source>
</evidence>
<dbReference type="GO" id="GO:0005509">
    <property type="term" value="F:calcium ion binding"/>
    <property type="evidence" value="ECO:0007669"/>
    <property type="project" value="InterPro"/>
</dbReference>
<dbReference type="PROSITE" id="PS50222">
    <property type="entry name" value="EF_HAND_2"/>
    <property type="match status" value="1"/>
</dbReference>
<dbReference type="EMBL" id="CP142735">
    <property type="protein sequence ID" value="WUR04788.1"/>
    <property type="molecule type" value="Genomic_DNA"/>
</dbReference>
<evidence type="ECO:0000259" key="1">
    <source>
        <dbReference type="PROSITE" id="PS50222"/>
    </source>
</evidence>
<sequence>MCVIELKMFFSHYKNRLALNQENTQVIELLNRRTGIQMFSNLQTWGHYVFKTVSPDTDQLTFKECEEKFGTIATKRIYKLFDANKDLTITAAEFVTVYHGVIQELGLLYSSYLVDNLLTFIQNSQIMTENIVNYRFCEVESKTFFFKFNIESFKKNYDILNKRIKKIVRSSNQVYTGKYDILNFEMLTDEIITVEITVYFKINFQYIKGLVKNEDAFLIELYDLFRDLEIKLY</sequence>
<dbReference type="InterPro" id="IPR002048">
    <property type="entry name" value="EF_hand_dom"/>
</dbReference>